<feature type="transmembrane region" description="Helical" evidence="9">
    <location>
        <begin position="48"/>
        <end position="66"/>
    </location>
</feature>
<accession>D6YAW9</accession>
<dbReference type="RefSeq" id="WP_013131869.1">
    <property type="nucleotide sequence ID" value="NC_014165.1"/>
</dbReference>
<evidence type="ECO:0000256" key="5">
    <source>
        <dbReference type="ARBA" id="ARBA00022692"/>
    </source>
</evidence>
<keyword evidence="11" id="KW-1185">Reference proteome</keyword>
<dbReference type="GO" id="GO:0033214">
    <property type="term" value="P:siderophore-iron import into cell"/>
    <property type="evidence" value="ECO:0007669"/>
    <property type="project" value="TreeGrafter"/>
</dbReference>
<feature type="compositionally biased region" description="Basic and acidic residues" evidence="8">
    <location>
        <begin position="16"/>
        <end position="25"/>
    </location>
</feature>
<evidence type="ECO:0000256" key="6">
    <source>
        <dbReference type="ARBA" id="ARBA00022989"/>
    </source>
</evidence>
<feature type="transmembrane region" description="Helical" evidence="9">
    <location>
        <begin position="156"/>
        <end position="175"/>
    </location>
</feature>
<keyword evidence="4" id="KW-1003">Cell membrane</keyword>
<evidence type="ECO:0000256" key="9">
    <source>
        <dbReference type="SAM" id="Phobius"/>
    </source>
</evidence>
<evidence type="ECO:0000313" key="10">
    <source>
        <dbReference type="EMBL" id="ADG88336.1"/>
    </source>
</evidence>
<dbReference type="Gene3D" id="1.10.3470.10">
    <property type="entry name" value="ABC transporter involved in vitamin B12 uptake, BtuC"/>
    <property type="match status" value="1"/>
</dbReference>
<name>D6YAW9_THEBD</name>
<dbReference type="InterPro" id="IPR000522">
    <property type="entry name" value="ABC_transptr_permease_BtuC"/>
</dbReference>
<dbReference type="AlphaFoldDB" id="D6YAW9"/>
<dbReference type="STRING" id="469371.Tbis_1622"/>
<evidence type="ECO:0000256" key="7">
    <source>
        <dbReference type="ARBA" id="ARBA00023136"/>
    </source>
</evidence>
<feature type="transmembrane region" description="Helical" evidence="9">
    <location>
        <begin position="132"/>
        <end position="149"/>
    </location>
</feature>
<feature type="transmembrane region" description="Helical" evidence="9">
    <location>
        <begin position="272"/>
        <end position="301"/>
    </location>
</feature>
<dbReference type="Pfam" id="PF01032">
    <property type="entry name" value="FecCD"/>
    <property type="match status" value="1"/>
</dbReference>
<feature type="transmembrane region" description="Helical" evidence="9">
    <location>
        <begin position="313"/>
        <end position="330"/>
    </location>
</feature>
<gene>
    <name evidence="10" type="ordered locus">Tbis_1622</name>
</gene>
<dbReference type="CDD" id="cd06550">
    <property type="entry name" value="TM_ABC_iron-siderophores_like"/>
    <property type="match status" value="1"/>
</dbReference>
<dbReference type="InterPro" id="IPR037294">
    <property type="entry name" value="ABC_BtuC-like"/>
</dbReference>
<dbReference type="KEGG" id="tbi:Tbis_1622"/>
<dbReference type="HOGENOM" id="CLU_013016_1_1_11"/>
<dbReference type="EMBL" id="CP001874">
    <property type="protein sequence ID" value="ADG88336.1"/>
    <property type="molecule type" value="Genomic_DNA"/>
</dbReference>
<evidence type="ECO:0000256" key="1">
    <source>
        <dbReference type="ARBA" id="ARBA00004651"/>
    </source>
</evidence>
<feature type="transmembrane region" description="Helical" evidence="9">
    <location>
        <begin position="181"/>
        <end position="199"/>
    </location>
</feature>
<dbReference type="GO" id="GO:0022857">
    <property type="term" value="F:transmembrane transporter activity"/>
    <property type="evidence" value="ECO:0007669"/>
    <property type="project" value="InterPro"/>
</dbReference>
<evidence type="ECO:0000256" key="8">
    <source>
        <dbReference type="SAM" id="MobiDB-lite"/>
    </source>
</evidence>
<dbReference type="OrthoDB" id="4455417at2"/>
<dbReference type="SUPFAM" id="SSF81345">
    <property type="entry name" value="ABC transporter involved in vitamin B12 uptake, BtuC"/>
    <property type="match status" value="1"/>
</dbReference>
<dbReference type="GO" id="GO:0005886">
    <property type="term" value="C:plasma membrane"/>
    <property type="evidence" value="ECO:0007669"/>
    <property type="project" value="UniProtKB-SubCell"/>
</dbReference>
<keyword evidence="5 9" id="KW-0812">Transmembrane</keyword>
<dbReference type="Proteomes" id="UP000006640">
    <property type="component" value="Chromosome"/>
</dbReference>
<sequence>MNPRHQAPLHAATAPEEPRPPRESPGRVPSIHALRLGRWSIRVRPRSAATGLALLIGTAVVTVVALMTGEFTLPPGDVLAALFGDGTPVAEFVVTKLRAPRVVTGLLVGAAFALSGAIFQNLTRNPLGSPDFIGFTQGAATGAIVAVIVNATALQVAAGALAGCLGSAVLVYLLAYRRGVLGYRLILVGIGVNALLLAVNDYLLTRANINDAATAGAWITGSLSGRGWDHAVPVAVALAVLLPACALLARPLRQLELGDDLAVASGVRAEVVRAAAVLIGVLLCAIATAAAGPVMFIAMAAPQLARRLARSPGITMLTSALMGALLLTAADVLAQRLLAPTQLPVGVLTAAIGGCYLTFLLRKERR</sequence>
<evidence type="ECO:0000256" key="4">
    <source>
        <dbReference type="ARBA" id="ARBA00022475"/>
    </source>
</evidence>
<keyword evidence="7 9" id="KW-0472">Membrane</keyword>
<reference evidence="10 11" key="1">
    <citation type="submission" date="2010-01" db="EMBL/GenBank/DDBJ databases">
        <title>The complete genome of Thermobispora bispora DSM 43833.</title>
        <authorList>
            <consortium name="US DOE Joint Genome Institute (JGI-PGF)"/>
            <person name="Lucas S."/>
            <person name="Copeland A."/>
            <person name="Lapidus A."/>
            <person name="Glavina del Rio T."/>
            <person name="Dalin E."/>
            <person name="Tice H."/>
            <person name="Bruce D."/>
            <person name="Goodwin L."/>
            <person name="Pitluck S."/>
            <person name="Kyrpides N."/>
            <person name="Mavromatis K."/>
            <person name="Ivanova N."/>
            <person name="Mikhailova N."/>
            <person name="Chertkov O."/>
            <person name="Brettin T."/>
            <person name="Detter J.C."/>
            <person name="Han C."/>
            <person name="Larimer F."/>
            <person name="Land M."/>
            <person name="Hauser L."/>
            <person name="Markowitz V."/>
            <person name="Cheng J.-F."/>
            <person name="Hugenholtz P."/>
            <person name="Woyke T."/>
            <person name="Wu D."/>
            <person name="Jando M."/>
            <person name="Schneider S."/>
            <person name="Klenk H.-P."/>
            <person name="Eisen J.A."/>
        </authorList>
    </citation>
    <scope>NUCLEOTIDE SEQUENCE [LARGE SCALE GENOMIC DNA]</scope>
    <source>
        <strain evidence="11">ATCC 19993 / DSM 43833 / CBS 139.67 / JCM 10125 / KCTC 9307 / NBRC 14880 / R51</strain>
    </source>
</reference>
<feature type="transmembrane region" description="Helical" evidence="9">
    <location>
        <begin position="102"/>
        <end position="120"/>
    </location>
</feature>
<proteinExistence type="inferred from homology"/>
<dbReference type="eggNOG" id="COG4779">
    <property type="taxonomic scope" value="Bacteria"/>
</dbReference>
<comment type="subcellular location">
    <subcellularLocation>
        <location evidence="1">Cell membrane</location>
        <topology evidence="1">Multi-pass membrane protein</topology>
    </subcellularLocation>
</comment>
<feature type="transmembrane region" description="Helical" evidence="9">
    <location>
        <begin position="342"/>
        <end position="361"/>
    </location>
</feature>
<evidence type="ECO:0000256" key="3">
    <source>
        <dbReference type="ARBA" id="ARBA00022448"/>
    </source>
</evidence>
<keyword evidence="3" id="KW-0813">Transport</keyword>
<evidence type="ECO:0000313" key="11">
    <source>
        <dbReference type="Proteomes" id="UP000006640"/>
    </source>
</evidence>
<organism evidence="10 11">
    <name type="scientific">Thermobispora bispora (strain ATCC 19993 / DSM 43833 / CBS 139.67 / JCM 10125 / KCTC 9307 / NBRC 14880 / R51)</name>
    <dbReference type="NCBI Taxonomy" id="469371"/>
    <lineage>
        <taxon>Bacteria</taxon>
        <taxon>Bacillati</taxon>
        <taxon>Actinomycetota</taxon>
        <taxon>Actinomycetes</taxon>
        <taxon>Streptosporangiales</taxon>
        <taxon>Streptosporangiaceae</taxon>
        <taxon>Thermobispora</taxon>
    </lineage>
</organism>
<dbReference type="PANTHER" id="PTHR30472">
    <property type="entry name" value="FERRIC ENTEROBACTIN TRANSPORT SYSTEM PERMEASE PROTEIN"/>
    <property type="match status" value="1"/>
</dbReference>
<keyword evidence="6 9" id="KW-1133">Transmembrane helix</keyword>
<evidence type="ECO:0000256" key="2">
    <source>
        <dbReference type="ARBA" id="ARBA00007935"/>
    </source>
</evidence>
<protein>
    <submittedName>
        <fullName evidence="10">Transport system permease protein</fullName>
    </submittedName>
</protein>
<feature type="region of interest" description="Disordered" evidence="8">
    <location>
        <begin position="1"/>
        <end position="29"/>
    </location>
</feature>
<comment type="similarity">
    <text evidence="2">Belongs to the binding-protein-dependent transport system permease family. FecCD subfamily.</text>
</comment>
<dbReference type="PANTHER" id="PTHR30472:SF24">
    <property type="entry name" value="FERRIC ENTEROBACTIN TRANSPORT SYSTEM PERMEASE PROTEIN FEPG"/>
    <property type="match status" value="1"/>
</dbReference>